<dbReference type="Gene3D" id="3.10.180.10">
    <property type="entry name" value="2,3-Dihydroxybiphenyl 1,2-Dioxygenase, domain 1"/>
    <property type="match status" value="2"/>
</dbReference>
<dbReference type="GO" id="GO:0046872">
    <property type="term" value="F:metal ion binding"/>
    <property type="evidence" value="ECO:0007669"/>
    <property type="project" value="InterPro"/>
</dbReference>
<geneLocation type="mitochondrion" evidence="9"/>
<organism evidence="8 10">
    <name type="scientific">Plasmodiophora brassicae</name>
    <name type="common">Clubroot disease agent</name>
    <dbReference type="NCBI Taxonomy" id="37360"/>
    <lineage>
        <taxon>Eukaryota</taxon>
        <taxon>Sar</taxon>
        <taxon>Rhizaria</taxon>
        <taxon>Endomyxa</taxon>
        <taxon>Phytomyxea</taxon>
        <taxon>Plasmodiophorida</taxon>
        <taxon>Plasmodiophoridae</taxon>
        <taxon>Plasmodiophora</taxon>
    </lineage>
</organism>
<evidence type="ECO:0000313" key="10">
    <source>
        <dbReference type="Proteomes" id="UP000039324"/>
    </source>
</evidence>
<dbReference type="EMBL" id="CDSF01000079">
    <property type="protein sequence ID" value="CEO97270.1"/>
    <property type="molecule type" value="Genomic_DNA"/>
</dbReference>
<evidence type="ECO:0000313" key="8">
    <source>
        <dbReference type="EMBL" id="CEO97270.1"/>
    </source>
</evidence>
<protein>
    <recommendedName>
        <fullName evidence="4">Aldoketomutase</fullName>
    </recommendedName>
    <alternativeName>
        <fullName evidence="3">Ketone-aldehyde mutase</fullName>
    </alternativeName>
    <alternativeName>
        <fullName evidence="5">Methylglyoxalase</fullName>
    </alternativeName>
    <alternativeName>
        <fullName evidence="6">S-D-lactoylglutathione methylglyoxal lyase</fullName>
    </alternativeName>
</protein>
<reference evidence="8 10" key="1">
    <citation type="submission" date="2015-02" db="EMBL/GenBank/DDBJ databases">
        <authorList>
            <person name="Chooi Y.-H."/>
        </authorList>
    </citation>
    <scope>NUCLEOTIDE SEQUENCE [LARGE SCALE GENOMIC DNA]</scope>
    <source>
        <strain evidence="8">E3</strain>
    </source>
</reference>
<keyword evidence="2" id="KW-0862">Zinc</keyword>
<sequence>MVVQASDAMKVTPAMSALAGRFTLNQVMLRVRDPRRSVPFYEKHFAMRLIEKRDFSDFSLYFLVTVPPGTPPDVYGREYLKSGDYGCCLELTHNHGTENDPEFSYHAGNTPPLGFGHLGFLVDDLSGHCHRMIGDGVRFDKEPSKGCNYAFAVDPDGYRVEVLQRSGTPSPGPSTSSFHHAMLRVADIARSLEFYQKICGFHLLHATYVPGERYWSYYLGCGLPPTDHVPDEAARTRLFSYPGQLLELTIADEPEVRYHNGNVDPRGFGHLAIMVDDVYEACAEMERCGVAFQKKPDDGRMKGLAFILDPDGYWIEVVKRGAN</sequence>
<accession>A0A0G4IPY9</accession>
<keyword evidence="10" id="KW-1185">Reference proteome</keyword>
<dbReference type="Proteomes" id="UP000290189">
    <property type="component" value="Unassembled WGS sequence"/>
</dbReference>
<evidence type="ECO:0000256" key="3">
    <source>
        <dbReference type="ARBA" id="ARBA00030291"/>
    </source>
</evidence>
<feature type="domain" description="VOC" evidence="7">
    <location>
        <begin position="177"/>
        <end position="320"/>
    </location>
</feature>
<keyword evidence="9" id="KW-0496">Mitochondrion</keyword>
<dbReference type="STRING" id="37360.A0A0G4IPY9"/>
<evidence type="ECO:0000256" key="4">
    <source>
        <dbReference type="ARBA" id="ARBA00030892"/>
    </source>
</evidence>
<dbReference type="EMBL" id="OVEO01000008">
    <property type="protein sequence ID" value="SPQ97577.1"/>
    <property type="molecule type" value="Genomic_DNA"/>
</dbReference>
<dbReference type="CDD" id="cd07233">
    <property type="entry name" value="GlxI_Zn"/>
    <property type="match status" value="2"/>
</dbReference>
<dbReference type="AlphaFoldDB" id="A0A0G4IPY9"/>
<dbReference type="PANTHER" id="PTHR10374">
    <property type="entry name" value="LACTOYLGLUTATHIONE LYASE GLYOXALASE I"/>
    <property type="match status" value="1"/>
</dbReference>
<dbReference type="Pfam" id="PF00903">
    <property type="entry name" value="Glyoxalase"/>
    <property type="match status" value="2"/>
</dbReference>
<dbReference type="InterPro" id="IPR037523">
    <property type="entry name" value="VOC_core"/>
</dbReference>
<evidence type="ECO:0000256" key="6">
    <source>
        <dbReference type="ARBA" id="ARBA00033298"/>
    </source>
</evidence>
<evidence type="ECO:0000256" key="1">
    <source>
        <dbReference type="ARBA" id="ARBA00001947"/>
    </source>
</evidence>
<dbReference type="PANTHER" id="PTHR10374:SF30">
    <property type="entry name" value="LACTOYLGLUTATHIONE LYASE"/>
    <property type="match status" value="1"/>
</dbReference>
<proteinExistence type="predicted"/>
<dbReference type="OMA" id="KTSWEPV"/>
<feature type="domain" description="VOC" evidence="7">
    <location>
        <begin position="23"/>
        <end position="165"/>
    </location>
</feature>
<reference evidence="9 11" key="2">
    <citation type="submission" date="2018-03" db="EMBL/GenBank/DDBJ databases">
        <authorList>
            <person name="Fogelqvist J."/>
        </authorList>
    </citation>
    <scope>NUCLEOTIDE SEQUENCE [LARGE SCALE GENOMIC DNA]</scope>
</reference>
<dbReference type="PROSITE" id="PS51819">
    <property type="entry name" value="VOC"/>
    <property type="match status" value="2"/>
</dbReference>
<dbReference type="InterPro" id="IPR004360">
    <property type="entry name" value="Glyas_Fos-R_dOase_dom"/>
</dbReference>
<gene>
    <name evidence="8" type="ORF">PBRA_000615</name>
    <name evidence="9" type="ORF">PLBR_LOCUS4792</name>
</gene>
<evidence type="ECO:0000259" key="7">
    <source>
        <dbReference type="PROSITE" id="PS51819"/>
    </source>
</evidence>
<name>A0A0G4IPY9_PLABS</name>
<dbReference type="NCBIfam" id="TIGR00068">
    <property type="entry name" value="glyox_I"/>
    <property type="match status" value="2"/>
</dbReference>
<evidence type="ECO:0000313" key="9">
    <source>
        <dbReference type="EMBL" id="SPQ97577.1"/>
    </source>
</evidence>
<dbReference type="InterPro" id="IPR029068">
    <property type="entry name" value="Glyas_Bleomycin-R_OHBP_Dase"/>
</dbReference>
<evidence type="ECO:0000256" key="5">
    <source>
        <dbReference type="ARBA" id="ARBA00032460"/>
    </source>
</evidence>
<dbReference type="Proteomes" id="UP000039324">
    <property type="component" value="Unassembled WGS sequence"/>
</dbReference>
<dbReference type="InterPro" id="IPR004361">
    <property type="entry name" value="Glyoxalase_1"/>
</dbReference>
<dbReference type="OrthoDB" id="16820at2759"/>
<evidence type="ECO:0000313" key="11">
    <source>
        <dbReference type="Proteomes" id="UP000290189"/>
    </source>
</evidence>
<dbReference type="SUPFAM" id="SSF54593">
    <property type="entry name" value="Glyoxalase/Bleomycin resistance protein/Dihydroxybiphenyl dioxygenase"/>
    <property type="match status" value="2"/>
</dbReference>
<dbReference type="GO" id="GO:0004462">
    <property type="term" value="F:lactoylglutathione lyase activity"/>
    <property type="evidence" value="ECO:0007669"/>
    <property type="project" value="InterPro"/>
</dbReference>
<evidence type="ECO:0000256" key="2">
    <source>
        <dbReference type="ARBA" id="ARBA00022833"/>
    </source>
</evidence>
<comment type="cofactor">
    <cofactor evidence="1">
        <name>Zn(2+)</name>
        <dbReference type="ChEBI" id="CHEBI:29105"/>
    </cofactor>
</comment>